<protein>
    <submittedName>
        <fullName evidence="1">Uncharacterized protein</fullName>
    </submittedName>
</protein>
<evidence type="ECO:0000313" key="1">
    <source>
        <dbReference type="EMBL" id="MDC0746504.1"/>
    </source>
</evidence>
<evidence type="ECO:0000313" key="2">
    <source>
        <dbReference type="Proteomes" id="UP001221411"/>
    </source>
</evidence>
<dbReference type="RefSeq" id="WP_271924883.1">
    <property type="nucleotide sequence ID" value="NZ_JAQNDO010000001.1"/>
</dbReference>
<accession>A0ABT5EYS0</accession>
<dbReference type="EMBL" id="JAQNDO010000001">
    <property type="protein sequence ID" value="MDC0746504.1"/>
    <property type="molecule type" value="Genomic_DNA"/>
</dbReference>
<keyword evidence="2" id="KW-1185">Reference proteome</keyword>
<dbReference type="Proteomes" id="UP001221411">
    <property type="component" value="Unassembled WGS sequence"/>
</dbReference>
<name>A0ABT5EYS0_9BACT</name>
<organism evidence="1 2">
    <name type="scientific">Polyangium mundeleinium</name>
    <dbReference type="NCBI Taxonomy" id="2995306"/>
    <lineage>
        <taxon>Bacteria</taxon>
        <taxon>Pseudomonadati</taxon>
        <taxon>Myxococcota</taxon>
        <taxon>Polyangia</taxon>
        <taxon>Polyangiales</taxon>
        <taxon>Polyangiaceae</taxon>
        <taxon>Polyangium</taxon>
    </lineage>
</organism>
<sequence length="69" mass="7604">MPRARDTLDLVFETPQHLVGADQDPYDADGIDRSLIRWMLSLSPTERLAVAQDSIDLVESVRPLPDGAG</sequence>
<proteinExistence type="predicted"/>
<comment type="caution">
    <text evidence="1">The sequence shown here is derived from an EMBL/GenBank/DDBJ whole genome shotgun (WGS) entry which is preliminary data.</text>
</comment>
<gene>
    <name evidence="1" type="ORF">POL67_34575</name>
</gene>
<reference evidence="1 2" key="1">
    <citation type="submission" date="2022-11" db="EMBL/GenBank/DDBJ databases">
        <title>Minimal conservation of predation-associated metabolite biosynthetic gene clusters underscores biosynthetic potential of Myxococcota including descriptions for ten novel species: Archangium lansinium sp. nov., Myxococcus landrumus sp. nov., Nannocystis bai.</title>
        <authorList>
            <person name="Ahearne A."/>
            <person name="Stevens C."/>
            <person name="Dowd S."/>
        </authorList>
    </citation>
    <scope>NUCLEOTIDE SEQUENCE [LARGE SCALE GENOMIC DNA]</scope>
    <source>
        <strain evidence="1 2">RJM3</strain>
    </source>
</reference>